<keyword evidence="5" id="KW-0804">Transcription</keyword>
<accession>A0A1T4XC28</accession>
<evidence type="ECO:0000256" key="2">
    <source>
        <dbReference type="ARBA" id="ARBA00023015"/>
    </source>
</evidence>
<protein>
    <submittedName>
        <fullName evidence="7">LysR family transcriptional regulator, hydrogen peroxide-inducible genes activator</fullName>
    </submittedName>
</protein>
<dbReference type="Pfam" id="PF00126">
    <property type="entry name" value="HTH_1"/>
    <property type="match status" value="1"/>
</dbReference>
<dbReference type="SUPFAM" id="SSF53850">
    <property type="entry name" value="Periplasmic binding protein-like II"/>
    <property type="match status" value="1"/>
</dbReference>
<dbReference type="OrthoDB" id="9803735at2"/>
<evidence type="ECO:0000256" key="5">
    <source>
        <dbReference type="ARBA" id="ARBA00023163"/>
    </source>
</evidence>
<dbReference type="PRINTS" id="PR00039">
    <property type="entry name" value="HTHLYSR"/>
</dbReference>
<dbReference type="CDD" id="cd08411">
    <property type="entry name" value="PBP2_OxyR"/>
    <property type="match status" value="1"/>
</dbReference>
<dbReference type="InterPro" id="IPR036390">
    <property type="entry name" value="WH_DNA-bd_sf"/>
</dbReference>
<dbReference type="FunFam" id="1.10.10.10:FF:000001">
    <property type="entry name" value="LysR family transcriptional regulator"/>
    <property type="match status" value="1"/>
</dbReference>
<dbReference type="Proteomes" id="UP000190774">
    <property type="component" value="Unassembled WGS sequence"/>
</dbReference>
<dbReference type="InterPro" id="IPR036388">
    <property type="entry name" value="WH-like_DNA-bd_sf"/>
</dbReference>
<dbReference type="STRING" id="48467.SAMN02745166_01340"/>
<dbReference type="InterPro" id="IPR000847">
    <property type="entry name" value="LysR_HTH_N"/>
</dbReference>
<name>A0A1T4XC28_9BACT</name>
<dbReference type="InterPro" id="IPR005119">
    <property type="entry name" value="LysR_subst-bd"/>
</dbReference>
<dbReference type="EMBL" id="FUYE01000003">
    <property type="protein sequence ID" value="SKA86725.1"/>
    <property type="molecule type" value="Genomic_DNA"/>
</dbReference>
<reference evidence="8" key="1">
    <citation type="submission" date="2017-02" db="EMBL/GenBank/DDBJ databases">
        <authorList>
            <person name="Varghese N."/>
            <person name="Submissions S."/>
        </authorList>
    </citation>
    <scope>NUCLEOTIDE SEQUENCE [LARGE SCALE GENOMIC DNA]</scope>
    <source>
        <strain evidence="8">ATCC 700200</strain>
    </source>
</reference>
<dbReference type="PROSITE" id="PS50931">
    <property type="entry name" value="HTH_LYSR"/>
    <property type="match status" value="1"/>
</dbReference>
<comment type="similarity">
    <text evidence="1">Belongs to the LysR transcriptional regulatory family.</text>
</comment>
<evidence type="ECO:0000256" key="4">
    <source>
        <dbReference type="ARBA" id="ARBA00023159"/>
    </source>
</evidence>
<dbReference type="PANTHER" id="PTHR30346">
    <property type="entry name" value="TRANSCRIPTIONAL DUAL REGULATOR HCAR-RELATED"/>
    <property type="match status" value="1"/>
</dbReference>
<dbReference type="GO" id="GO:0032993">
    <property type="term" value="C:protein-DNA complex"/>
    <property type="evidence" value="ECO:0007669"/>
    <property type="project" value="TreeGrafter"/>
</dbReference>
<dbReference type="Gene3D" id="3.40.190.10">
    <property type="entry name" value="Periplasmic binding protein-like II"/>
    <property type="match status" value="2"/>
</dbReference>
<dbReference type="AlphaFoldDB" id="A0A1T4XC28"/>
<evidence type="ECO:0000313" key="7">
    <source>
        <dbReference type="EMBL" id="SKA86725.1"/>
    </source>
</evidence>
<gene>
    <name evidence="7" type="ORF">SAMN02745166_01340</name>
</gene>
<keyword evidence="8" id="KW-1185">Reference proteome</keyword>
<proteinExistence type="inferred from homology"/>
<dbReference type="Pfam" id="PF03466">
    <property type="entry name" value="LysR_substrate"/>
    <property type="match status" value="1"/>
</dbReference>
<dbReference type="SUPFAM" id="SSF46785">
    <property type="entry name" value="Winged helix' DNA-binding domain"/>
    <property type="match status" value="1"/>
</dbReference>
<dbReference type="PANTHER" id="PTHR30346:SF26">
    <property type="entry name" value="HYDROGEN PEROXIDE-INDUCIBLE GENES ACTIVATOR"/>
    <property type="match status" value="1"/>
</dbReference>
<evidence type="ECO:0000256" key="1">
    <source>
        <dbReference type="ARBA" id="ARBA00009437"/>
    </source>
</evidence>
<keyword evidence="4" id="KW-0010">Activator</keyword>
<feature type="domain" description="HTH lysR-type" evidence="6">
    <location>
        <begin position="1"/>
        <end position="58"/>
    </location>
</feature>
<organism evidence="7 8">
    <name type="scientific">Prosthecobacter debontii</name>
    <dbReference type="NCBI Taxonomy" id="48467"/>
    <lineage>
        <taxon>Bacteria</taxon>
        <taxon>Pseudomonadati</taxon>
        <taxon>Verrucomicrobiota</taxon>
        <taxon>Verrucomicrobiia</taxon>
        <taxon>Verrucomicrobiales</taxon>
        <taxon>Verrucomicrobiaceae</taxon>
        <taxon>Prosthecobacter</taxon>
    </lineage>
</organism>
<dbReference type="RefSeq" id="WP_078812525.1">
    <property type="nucleotide sequence ID" value="NZ_FUYE01000003.1"/>
</dbReference>
<evidence type="ECO:0000256" key="3">
    <source>
        <dbReference type="ARBA" id="ARBA00023125"/>
    </source>
</evidence>
<evidence type="ECO:0000313" key="8">
    <source>
        <dbReference type="Proteomes" id="UP000190774"/>
    </source>
</evidence>
<sequence length="305" mass="33489">MELRQLRYLCSVVDEGTFTAAAAACSIAQPSLSQQILNLEQELGQTLLIRHSRRVELTEAGQAVVKRARLILAESDSLRSDMERRAGLVEGTVTVGAIPTVAPYLLPEPIRRFHQKHPGVKIQVREGRTSRVLQELASGRIDFAIVSDVTALDQDRLSLHIEELFHERLMLAAPENHPLTAHEAAVAIKDVPKHQFILLSEGHCLADQTLSVCRLRRTEDHLECEQLETLLAMVRTGLGIAVVPEMAVLHSTGQGIVLRPFKNPEPKRTIGIAKRRAGSLSPAASAFLTEFTAPAHPKTGRKTGS</sequence>
<evidence type="ECO:0000259" key="6">
    <source>
        <dbReference type="PROSITE" id="PS50931"/>
    </source>
</evidence>
<keyword evidence="3" id="KW-0238">DNA-binding</keyword>
<keyword evidence="2" id="KW-0805">Transcription regulation</keyword>
<dbReference type="GO" id="GO:0003677">
    <property type="term" value="F:DNA binding"/>
    <property type="evidence" value="ECO:0007669"/>
    <property type="project" value="UniProtKB-KW"/>
</dbReference>
<dbReference type="GO" id="GO:0003700">
    <property type="term" value="F:DNA-binding transcription factor activity"/>
    <property type="evidence" value="ECO:0007669"/>
    <property type="project" value="InterPro"/>
</dbReference>
<dbReference type="Gene3D" id="1.10.10.10">
    <property type="entry name" value="Winged helix-like DNA-binding domain superfamily/Winged helix DNA-binding domain"/>
    <property type="match status" value="1"/>
</dbReference>